<protein>
    <submittedName>
        <fullName evidence="2">Uncharacterized protein</fullName>
    </submittedName>
</protein>
<dbReference type="AlphaFoldDB" id="A0A1M7JXY0"/>
<reference evidence="2 3" key="1">
    <citation type="submission" date="2016-11" db="EMBL/GenBank/DDBJ databases">
        <authorList>
            <person name="Jaros S."/>
            <person name="Januszkiewicz K."/>
            <person name="Wedrychowicz H."/>
        </authorList>
    </citation>
    <scope>NUCLEOTIDE SEQUENCE [LARGE SCALE GENOMIC DNA]</scope>
    <source>
        <strain evidence="2 3">DSM 27406</strain>
    </source>
</reference>
<proteinExistence type="predicted"/>
<keyword evidence="1" id="KW-0812">Transmembrane</keyword>
<sequence length="148" mass="16987">MLYLFAILMTNLHLIYHQATSKLDLFPLNNIRAYTTPENLGEAAMNFLSMGFPVMALLSGYQMLVLIACLELAIILIGEIYTWWTPYFFGPRFAMQKNWTELHRRLFSKTIFVLPNRKGNPAPNLEHLILHGLTFASLIACVACYVSW</sequence>
<dbReference type="EMBL" id="FRBL01000009">
    <property type="protein sequence ID" value="SHM57805.1"/>
    <property type="molecule type" value="Genomic_DNA"/>
</dbReference>
<evidence type="ECO:0000313" key="2">
    <source>
        <dbReference type="EMBL" id="SHM57805.1"/>
    </source>
</evidence>
<accession>A0A1M7JXY0</accession>
<keyword evidence="1" id="KW-0472">Membrane</keyword>
<feature type="transmembrane region" description="Helical" evidence="1">
    <location>
        <begin position="128"/>
        <end position="146"/>
    </location>
</feature>
<feature type="transmembrane region" description="Helical" evidence="1">
    <location>
        <begin position="63"/>
        <end position="84"/>
    </location>
</feature>
<dbReference type="RefSeq" id="WP_073085464.1">
    <property type="nucleotide sequence ID" value="NZ_FRBL01000009.1"/>
</dbReference>
<name>A0A1M7JXY0_9BACT</name>
<gene>
    <name evidence="2" type="ORF">SAMN05444266_10964</name>
</gene>
<keyword evidence="1" id="KW-1133">Transmembrane helix</keyword>
<organism evidence="2 3">
    <name type="scientific">Chitinophaga jiangningensis</name>
    <dbReference type="NCBI Taxonomy" id="1419482"/>
    <lineage>
        <taxon>Bacteria</taxon>
        <taxon>Pseudomonadati</taxon>
        <taxon>Bacteroidota</taxon>
        <taxon>Chitinophagia</taxon>
        <taxon>Chitinophagales</taxon>
        <taxon>Chitinophagaceae</taxon>
        <taxon>Chitinophaga</taxon>
    </lineage>
</organism>
<dbReference type="OrthoDB" id="674252at2"/>
<evidence type="ECO:0000256" key="1">
    <source>
        <dbReference type="SAM" id="Phobius"/>
    </source>
</evidence>
<keyword evidence="3" id="KW-1185">Reference proteome</keyword>
<evidence type="ECO:0000313" key="3">
    <source>
        <dbReference type="Proteomes" id="UP000184420"/>
    </source>
</evidence>
<dbReference type="Proteomes" id="UP000184420">
    <property type="component" value="Unassembled WGS sequence"/>
</dbReference>